<dbReference type="RefSeq" id="WP_214093469.1">
    <property type="nucleotide sequence ID" value="NZ_JAHCLR010000027.1"/>
</dbReference>
<feature type="transmembrane region" description="Helical" evidence="1">
    <location>
        <begin position="65"/>
        <end position="87"/>
    </location>
</feature>
<dbReference type="Proteomes" id="UP001519535">
    <property type="component" value="Unassembled WGS sequence"/>
</dbReference>
<feature type="transmembrane region" description="Helical" evidence="1">
    <location>
        <begin position="94"/>
        <end position="111"/>
    </location>
</feature>
<evidence type="ECO:0000259" key="2">
    <source>
        <dbReference type="Pfam" id="PF23636"/>
    </source>
</evidence>
<accession>A0ABS5RJY7</accession>
<sequence>MTDTDKHDHLPAKQVVAGSATFAAAALILTSALLTILQGISALGADDLVVVGEGDLDYVYEFNTTVWGWILIVLGAAALAVAFGLFWGKSWARVTAVVMAAFSIVGMFLWLPHYPVWAIIVIALDVIVIWAVSAWHPSA</sequence>
<feature type="transmembrane region" description="Helical" evidence="1">
    <location>
        <begin position="21"/>
        <end position="45"/>
    </location>
</feature>
<reference evidence="3 4" key="1">
    <citation type="submission" date="2021-05" db="EMBL/GenBank/DDBJ databases">
        <title>Mycobacterium acidophilum sp. nov., an extremely acid-tolerant member of the genus Mycobacterium.</title>
        <authorList>
            <person name="Xia J."/>
        </authorList>
    </citation>
    <scope>NUCLEOTIDE SEQUENCE [LARGE SCALE GENOMIC DNA]</scope>
    <source>
        <strain evidence="3 4">M1</strain>
    </source>
</reference>
<dbReference type="Pfam" id="PF23636">
    <property type="entry name" value="DUF7144"/>
    <property type="match status" value="1"/>
</dbReference>
<keyword evidence="1" id="KW-0472">Membrane</keyword>
<evidence type="ECO:0000313" key="3">
    <source>
        <dbReference type="EMBL" id="MBS9534600.1"/>
    </source>
</evidence>
<gene>
    <name evidence="3" type="ORF">KIH27_13485</name>
</gene>
<name>A0ABS5RJY7_9MYCO</name>
<keyword evidence="1" id="KW-1133">Transmembrane helix</keyword>
<evidence type="ECO:0000256" key="1">
    <source>
        <dbReference type="SAM" id="Phobius"/>
    </source>
</evidence>
<protein>
    <recommendedName>
        <fullName evidence="2">DUF7144 domain-containing protein</fullName>
    </recommendedName>
</protein>
<comment type="caution">
    <text evidence="3">The sequence shown here is derived from an EMBL/GenBank/DDBJ whole genome shotgun (WGS) entry which is preliminary data.</text>
</comment>
<evidence type="ECO:0000313" key="4">
    <source>
        <dbReference type="Proteomes" id="UP001519535"/>
    </source>
</evidence>
<dbReference type="InterPro" id="IPR055568">
    <property type="entry name" value="DUF7144"/>
</dbReference>
<keyword evidence="1" id="KW-0812">Transmembrane</keyword>
<feature type="domain" description="DUF7144" evidence="2">
    <location>
        <begin position="22"/>
        <end position="136"/>
    </location>
</feature>
<proteinExistence type="predicted"/>
<organism evidence="3 4">
    <name type="scientific">Mycolicibacter acidiphilus</name>
    <dbReference type="NCBI Taxonomy" id="2835306"/>
    <lineage>
        <taxon>Bacteria</taxon>
        <taxon>Bacillati</taxon>
        <taxon>Actinomycetota</taxon>
        <taxon>Actinomycetes</taxon>
        <taxon>Mycobacteriales</taxon>
        <taxon>Mycobacteriaceae</taxon>
        <taxon>Mycolicibacter</taxon>
    </lineage>
</organism>
<dbReference type="EMBL" id="JAHCLR010000027">
    <property type="protein sequence ID" value="MBS9534600.1"/>
    <property type="molecule type" value="Genomic_DNA"/>
</dbReference>
<feature type="transmembrane region" description="Helical" evidence="1">
    <location>
        <begin position="117"/>
        <end position="135"/>
    </location>
</feature>
<keyword evidence="4" id="KW-1185">Reference proteome</keyword>